<dbReference type="eggNOG" id="COG1266">
    <property type="taxonomic scope" value="Bacteria"/>
</dbReference>
<feature type="transmembrane region" description="Helical" evidence="1">
    <location>
        <begin position="127"/>
        <end position="148"/>
    </location>
</feature>
<dbReference type="GO" id="GO:0006508">
    <property type="term" value="P:proteolysis"/>
    <property type="evidence" value="ECO:0007669"/>
    <property type="project" value="UniProtKB-KW"/>
</dbReference>
<dbReference type="RefSeq" id="WP_015267467.1">
    <property type="nucleotide sequence ID" value="NC_019904.1"/>
</dbReference>
<evidence type="ECO:0000313" key="3">
    <source>
        <dbReference type="EMBL" id="AGA79925.1"/>
    </source>
</evidence>
<dbReference type="EMBL" id="CP003346">
    <property type="protein sequence ID" value="AGA79925.1"/>
    <property type="molecule type" value="Genomic_DNA"/>
</dbReference>
<dbReference type="Proteomes" id="UP000010796">
    <property type="component" value="Chromosome"/>
</dbReference>
<protein>
    <submittedName>
        <fullName evidence="3">Putative metal-dependent membrane protease</fullName>
    </submittedName>
</protein>
<sequence length="230" mass="26541">MNNTSTIILACLIGAIYPIYIVATHQKANNNIRQNEKYRLIDYQKTLFIFWGLTLLILFNFIAYKQPDLNFKPTLSLINLGLMILILGFAYFQYRASKITPNDTNPIIEKLKDVYHYLPKSDKELKWFMFLSISAGICEEIIFRLFLFEFLKESVNLIIAFTVTNLIFAVTHIGSGKNNLLSSFILGLLFSAIYYFTDNIWIAIILHISIDVNAGILGYRVNKLTKNKMK</sequence>
<name>L0G520_ECHVK</name>
<evidence type="ECO:0000313" key="4">
    <source>
        <dbReference type="Proteomes" id="UP000010796"/>
    </source>
</evidence>
<keyword evidence="1" id="KW-0472">Membrane</keyword>
<gene>
    <name evidence="3" type="ordered locus">Echvi_3713</name>
</gene>
<dbReference type="OrthoDB" id="980553at2"/>
<feature type="transmembrane region" description="Helical" evidence="1">
    <location>
        <begin position="6"/>
        <end position="25"/>
    </location>
</feature>
<organism evidence="3 4">
    <name type="scientific">Echinicola vietnamensis (strain DSM 17526 / LMG 23754 / KMM 6221)</name>
    <dbReference type="NCBI Taxonomy" id="926556"/>
    <lineage>
        <taxon>Bacteria</taxon>
        <taxon>Pseudomonadati</taxon>
        <taxon>Bacteroidota</taxon>
        <taxon>Cytophagia</taxon>
        <taxon>Cytophagales</taxon>
        <taxon>Cyclobacteriaceae</taxon>
        <taxon>Echinicola</taxon>
    </lineage>
</organism>
<dbReference type="HOGENOM" id="CLU_1053222_0_0_10"/>
<keyword evidence="4" id="KW-1185">Reference proteome</keyword>
<proteinExistence type="predicted"/>
<dbReference type="InterPro" id="IPR052710">
    <property type="entry name" value="CAAX_protease"/>
</dbReference>
<reference evidence="4" key="1">
    <citation type="submission" date="2012-02" db="EMBL/GenBank/DDBJ databases">
        <title>The complete genome of Echinicola vietnamensis DSM 17526.</title>
        <authorList>
            <person name="Lucas S."/>
            <person name="Copeland A."/>
            <person name="Lapidus A."/>
            <person name="Glavina del Rio T."/>
            <person name="Dalin E."/>
            <person name="Tice H."/>
            <person name="Bruce D."/>
            <person name="Goodwin L."/>
            <person name="Pitluck S."/>
            <person name="Peters L."/>
            <person name="Ovchinnikova G."/>
            <person name="Teshima H."/>
            <person name="Kyrpides N."/>
            <person name="Mavromatis K."/>
            <person name="Ivanova N."/>
            <person name="Brettin T."/>
            <person name="Detter J.C."/>
            <person name="Han C."/>
            <person name="Larimer F."/>
            <person name="Land M."/>
            <person name="Hauser L."/>
            <person name="Markowitz V."/>
            <person name="Cheng J.-F."/>
            <person name="Hugenholtz P."/>
            <person name="Woyke T."/>
            <person name="Wu D."/>
            <person name="Brambilla E."/>
            <person name="Klenk H.-P."/>
            <person name="Eisen J.A."/>
        </authorList>
    </citation>
    <scope>NUCLEOTIDE SEQUENCE [LARGE SCALE GENOMIC DNA]</scope>
    <source>
        <strain evidence="4">DSM 17526 / LMG 23754 / KMM 6221</strain>
    </source>
</reference>
<feature type="transmembrane region" description="Helical" evidence="1">
    <location>
        <begin position="180"/>
        <end position="196"/>
    </location>
</feature>
<keyword evidence="3" id="KW-0378">Hydrolase</keyword>
<keyword evidence="1" id="KW-1133">Transmembrane helix</keyword>
<dbReference type="AlphaFoldDB" id="L0G520"/>
<keyword evidence="1" id="KW-0812">Transmembrane</keyword>
<dbReference type="InterPro" id="IPR003675">
    <property type="entry name" value="Rce1/LyrA-like_dom"/>
</dbReference>
<feature type="transmembrane region" description="Helical" evidence="1">
    <location>
        <begin position="154"/>
        <end position="173"/>
    </location>
</feature>
<dbReference type="GO" id="GO:0080120">
    <property type="term" value="P:CAAX-box protein maturation"/>
    <property type="evidence" value="ECO:0007669"/>
    <property type="project" value="UniProtKB-ARBA"/>
</dbReference>
<accession>L0G520</accession>
<keyword evidence="3" id="KW-0645">Protease</keyword>
<dbReference type="KEGG" id="evi:Echvi_3713"/>
<feature type="transmembrane region" description="Helical" evidence="1">
    <location>
        <begin position="202"/>
        <end position="221"/>
    </location>
</feature>
<evidence type="ECO:0000259" key="2">
    <source>
        <dbReference type="Pfam" id="PF02517"/>
    </source>
</evidence>
<feature type="transmembrane region" description="Helical" evidence="1">
    <location>
        <begin position="46"/>
        <end position="64"/>
    </location>
</feature>
<feature type="domain" description="CAAX prenyl protease 2/Lysostaphin resistance protein A-like" evidence="2">
    <location>
        <begin position="125"/>
        <end position="212"/>
    </location>
</feature>
<dbReference type="GO" id="GO:0004175">
    <property type="term" value="F:endopeptidase activity"/>
    <property type="evidence" value="ECO:0007669"/>
    <property type="project" value="UniProtKB-ARBA"/>
</dbReference>
<evidence type="ECO:0000256" key="1">
    <source>
        <dbReference type="SAM" id="Phobius"/>
    </source>
</evidence>
<feature type="transmembrane region" description="Helical" evidence="1">
    <location>
        <begin position="76"/>
        <end position="94"/>
    </location>
</feature>
<dbReference type="PANTHER" id="PTHR36435:SF1">
    <property type="entry name" value="CAAX AMINO TERMINAL PROTEASE FAMILY PROTEIN"/>
    <property type="match status" value="1"/>
</dbReference>
<dbReference type="PANTHER" id="PTHR36435">
    <property type="entry name" value="SLR1288 PROTEIN"/>
    <property type="match status" value="1"/>
</dbReference>
<dbReference type="STRING" id="926556.Echvi_3713"/>
<dbReference type="Pfam" id="PF02517">
    <property type="entry name" value="Rce1-like"/>
    <property type="match status" value="1"/>
</dbReference>